<feature type="compositionally biased region" description="Basic and acidic residues" evidence="1">
    <location>
        <begin position="106"/>
        <end position="124"/>
    </location>
</feature>
<gene>
    <name evidence="2" type="ORF">QVD17_39463</name>
</gene>
<evidence type="ECO:0000256" key="1">
    <source>
        <dbReference type="SAM" id="MobiDB-lite"/>
    </source>
</evidence>
<keyword evidence="3" id="KW-1185">Reference proteome</keyword>
<sequence>MSLTSHTRKRKAEASQIDVKPQDVINFKVKVESSRVGGYEGDIPDEFKLLTGRYAWKLDVSKYNTNHGSVTYGIIKYSNDLVITIELDDHFADDKAADMPTAHKHSNSELDQKTPSDNAERDSVMDDNTTPNETVDKSLGKRLMDGDAIDLVEEDRYSMKRNLKDIYDVDESVDGSSSKPKKYVIEEQIGKCKLLTPKLEKLE</sequence>
<comment type="caution">
    <text evidence="2">The sequence shown here is derived from an EMBL/GenBank/DDBJ whole genome shotgun (WGS) entry which is preliminary data.</text>
</comment>
<reference evidence="2" key="1">
    <citation type="journal article" date="2023" name="bioRxiv">
        <title>Improved chromosome-level genome assembly for marigold (Tagetes erecta).</title>
        <authorList>
            <person name="Jiang F."/>
            <person name="Yuan L."/>
            <person name="Wang S."/>
            <person name="Wang H."/>
            <person name="Xu D."/>
            <person name="Wang A."/>
            <person name="Fan W."/>
        </authorList>
    </citation>
    <scope>NUCLEOTIDE SEQUENCE</scope>
    <source>
        <strain evidence="2">WSJ</strain>
        <tissue evidence="2">Leaf</tissue>
    </source>
</reference>
<organism evidence="2 3">
    <name type="scientific">Tagetes erecta</name>
    <name type="common">African marigold</name>
    <dbReference type="NCBI Taxonomy" id="13708"/>
    <lineage>
        <taxon>Eukaryota</taxon>
        <taxon>Viridiplantae</taxon>
        <taxon>Streptophyta</taxon>
        <taxon>Embryophyta</taxon>
        <taxon>Tracheophyta</taxon>
        <taxon>Spermatophyta</taxon>
        <taxon>Magnoliopsida</taxon>
        <taxon>eudicotyledons</taxon>
        <taxon>Gunneridae</taxon>
        <taxon>Pentapetalae</taxon>
        <taxon>asterids</taxon>
        <taxon>campanulids</taxon>
        <taxon>Asterales</taxon>
        <taxon>Asteraceae</taxon>
        <taxon>Asteroideae</taxon>
        <taxon>Heliantheae alliance</taxon>
        <taxon>Tageteae</taxon>
        <taxon>Tagetes</taxon>
    </lineage>
</organism>
<dbReference type="AlphaFoldDB" id="A0AAD8NH59"/>
<evidence type="ECO:0000313" key="2">
    <source>
        <dbReference type="EMBL" id="KAK1407836.1"/>
    </source>
</evidence>
<protein>
    <submittedName>
        <fullName evidence="2">Uncharacterized protein</fullName>
    </submittedName>
</protein>
<dbReference type="Proteomes" id="UP001229421">
    <property type="component" value="Unassembled WGS sequence"/>
</dbReference>
<dbReference type="EMBL" id="JAUHHV010000011">
    <property type="protein sequence ID" value="KAK1407836.1"/>
    <property type="molecule type" value="Genomic_DNA"/>
</dbReference>
<proteinExistence type="predicted"/>
<evidence type="ECO:0000313" key="3">
    <source>
        <dbReference type="Proteomes" id="UP001229421"/>
    </source>
</evidence>
<accession>A0AAD8NH59</accession>
<name>A0AAD8NH59_TARER</name>
<feature type="region of interest" description="Disordered" evidence="1">
    <location>
        <begin position="99"/>
        <end position="140"/>
    </location>
</feature>